<dbReference type="InterPro" id="IPR013759">
    <property type="entry name" value="Topo_IIA_B_C"/>
</dbReference>
<dbReference type="RefSeq" id="WP_108981896.1">
    <property type="nucleotide sequence ID" value="NZ_JAQLWY010000025.1"/>
</dbReference>
<dbReference type="InterPro" id="IPR014721">
    <property type="entry name" value="Ribsml_uS5_D2-typ_fold_subgr"/>
</dbReference>
<evidence type="ECO:0000256" key="5">
    <source>
        <dbReference type="ARBA" id="ARBA00023125"/>
    </source>
</evidence>
<keyword evidence="6 8" id="KW-0413">Isomerase</keyword>
<dbReference type="PRINTS" id="PR01159">
    <property type="entry name" value="DNAGYRASEB"/>
</dbReference>
<dbReference type="AlphaFoldDB" id="A0A6I2R864"/>
<evidence type="ECO:0000313" key="9">
    <source>
        <dbReference type="Proteomes" id="UP000434475"/>
    </source>
</evidence>
<dbReference type="PANTHER" id="PTHR45866">
    <property type="entry name" value="DNA GYRASE/TOPOISOMERASE SUBUNIT B"/>
    <property type="match status" value="1"/>
</dbReference>
<dbReference type="GO" id="GO:0003677">
    <property type="term" value="F:DNA binding"/>
    <property type="evidence" value="ECO:0007669"/>
    <property type="project" value="UniProtKB-KW"/>
</dbReference>
<proteinExistence type="predicted"/>
<dbReference type="InterPro" id="IPR013506">
    <property type="entry name" value="Topo_IIA_bsu_dom2"/>
</dbReference>
<dbReference type="SMART" id="SM00433">
    <property type="entry name" value="TOP2c"/>
    <property type="match status" value="1"/>
</dbReference>
<evidence type="ECO:0000256" key="6">
    <source>
        <dbReference type="ARBA" id="ARBA00023235"/>
    </source>
</evidence>
<dbReference type="Pfam" id="PF00986">
    <property type="entry name" value="DNA_gyraseB_C"/>
    <property type="match status" value="1"/>
</dbReference>
<evidence type="ECO:0000313" key="8">
    <source>
        <dbReference type="EMBL" id="MSB21969.1"/>
    </source>
</evidence>
<dbReference type="PANTHER" id="PTHR45866:SF4">
    <property type="entry name" value="DNA TOPOISOMERASE 4 SUBUNIT B"/>
    <property type="match status" value="1"/>
</dbReference>
<dbReference type="Gene3D" id="3.30.565.10">
    <property type="entry name" value="Histidine kinase-like ATPase, C-terminal domain"/>
    <property type="match status" value="1"/>
</dbReference>
<dbReference type="InterPro" id="IPR018522">
    <property type="entry name" value="TopoIIA_CS"/>
</dbReference>
<keyword evidence="5" id="KW-0238">DNA-binding</keyword>
<dbReference type="PROSITE" id="PS00177">
    <property type="entry name" value="TOPOISOMERASE_II"/>
    <property type="match status" value="1"/>
</dbReference>
<dbReference type="Pfam" id="PF00204">
    <property type="entry name" value="DNA_gyraseB"/>
    <property type="match status" value="1"/>
</dbReference>
<evidence type="ECO:0000256" key="1">
    <source>
        <dbReference type="ARBA" id="ARBA00000185"/>
    </source>
</evidence>
<dbReference type="InterPro" id="IPR000565">
    <property type="entry name" value="Topo_IIA_B"/>
</dbReference>
<dbReference type="InterPro" id="IPR020568">
    <property type="entry name" value="Ribosomal_Su5_D2-typ_SF"/>
</dbReference>
<dbReference type="GO" id="GO:0034335">
    <property type="term" value="F:DNA negative supercoiling activity"/>
    <property type="evidence" value="ECO:0007669"/>
    <property type="project" value="UniProtKB-ARBA"/>
</dbReference>
<dbReference type="Gene3D" id="3.30.230.10">
    <property type="match status" value="1"/>
</dbReference>
<dbReference type="Pfam" id="PF01751">
    <property type="entry name" value="Toprim"/>
    <property type="match status" value="1"/>
</dbReference>
<feature type="domain" description="Toprim" evidence="7">
    <location>
        <begin position="434"/>
        <end position="557"/>
    </location>
</feature>
<dbReference type="SUPFAM" id="SSF55874">
    <property type="entry name" value="ATPase domain of HSP90 chaperone/DNA topoisomerase II/histidine kinase"/>
    <property type="match status" value="1"/>
</dbReference>
<comment type="caution">
    <text evidence="8">The sequence shown here is derived from an EMBL/GenBank/DDBJ whole genome shotgun (WGS) entry which is preliminary data.</text>
</comment>
<keyword evidence="4" id="KW-0460">Magnesium</keyword>
<dbReference type="PROSITE" id="PS50880">
    <property type="entry name" value="TOPRIM"/>
    <property type="match status" value="1"/>
</dbReference>
<evidence type="ECO:0000256" key="3">
    <source>
        <dbReference type="ARBA" id="ARBA00022723"/>
    </source>
</evidence>
<dbReference type="CDD" id="cd01030">
    <property type="entry name" value="TOPRIM_TopoIIA_like"/>
    <property type="match status" value="1"/>
</dbReference>
<comment type="catalytic activity">
    <reaction evidence="1">
        <text>ATP-dependent breakage, passage and rejoining of double-stranded DNA.</text>
        <dbReference type="EC" id="5.6.2.2"/>
    </reaction>
</comment>
<dbReference type="EMBL" id="WKPR01000030">
    <property type="protein sequence ID" value="MSB21969.1"/>
    <property type="molecule type" value="Genomic_DNA"/>
</dbReference>
<dbReference type="InterPro" id="IPR001241">
    <property type="entry name" value="Topo_IIA"/>
</dbReference>
<dbReference type="InterPro" id="IPR013760">
    <property type="entry name" value="Topo_IIA-like_dom_sf"/>
</dbReference>
<dbReference type="GO" id="GO:0046872">
    <property type="term" value="F:metal ion binding"/>
    <property type="evidence" value="ECO:0007669"/>
    <property type="project" value="UniProtKB-KW"/>
</dbReference>
<dbReference type="Gene3D" id="3.40.50.670">
    <property type="match status" value="1"/>
</dbReference>
<dbReference type="PRINTS" id="PR00418">
    <property type="entry name" value="TPI2FAMILY"/>
</dbReference>
<name>A0A6I2R864_FLAPL</name>
<reference evidence="8 9" key="1">
    <citation type="journal article" date="2019" name="Nat. Med.">
        <title>A library of human gut bacterial isolates paired with longitudinal multiomics data enables mechanistic microbiome research.</title>
        <authorList>
            <person name="Poyet M."/>
            <person name="Groussin M."/>
            <person name="Gibbons S.M."/>
            <person name="Avila-Pacheco J."/>
            <person name="Jiang X."/>
            <person name="Kearney S.M."/>
            <person name="Perrotta A.R."/>
            <person name="Berdy B."/>
            <person name="Zhao S."/>
            <person name="Lieberman T.D."/>
            <person name="Swanson P.K."/>
            <person name="Smith M."/>
            <person name="Roesemann S."/>
            <person name="Alexander J.E."/>
            <person name="Rich S.A."/>
            <person name="Livny J."/>
            <person name="Vlamakis H."/>
            <person name="Clish C."/>
            <person name="Bullock K."/>
            <person name="Deik A."/>
            <person name="Scott J."/>
            <person name="Pierce K.A."/>
            <person name="Xavier R.J."/>
            <person name="Alm E.J."/>
        </authorList>
    </citation>
    <scope>NUCLEOTIDE SEQUENCE [LARGE SCALE GENOMIC DNA]</scope>
    <source>
        <strain evidence="8 9">BIOML-A2</strain>
    </source>
</reference>
<dbReference type="EC" id="5.6.2.2" evidence="2"/>
<accession>A0A6I2R864</accession>
<dbReference type="SUPFAM" id="SSF56719">
    <property type="entry name" value="Type II DNA topoisomerase"/>
    <property type="match status" value="1"/>
</dbReference>
<dbReference type="SUPFAM" id="SSF54211">
    <property type="entry name" value="Ribosomal protein S5 domain 2-like"/>
    <property type="match status" value="1"/>
</dbReference>
<evidence type="ECO:0000256" key="2">
    <source>
        <dbReference type="ARBA" id="ARBA00012895"/>
    </source>
</evidence>
<sequence>MTKKKGYGNDSITALKGADRVRKKPSVIFGSDGLEGCEHAVFEILSNAIDEARAGYGSLITITRYLDGSIQVDDQGRGCPVDWNETEQRYNWELVFCELYAGGKYGRDGDYKYALGLNGLGSCATQYASEFMDVVVIRDGKRYNLHFEKGENVGGLHEEAAPKSAHTGTSIRWKPDREVFMDTDIPAEYFADTVKRQAVVNAGITFLFRNETEPGRFEEVRFLYEHGLTDYVTELAGEGTLTVPVFFQSPERSGRDRADMDDYKVKLSVAFCFSNRVQVIEHYHNSSWLEYGGSPDRAVRSGFVSALDAYLKSQGKYNKGESKIAFQDIQDSLVLVTNDFSTETSYENQTKKAINNKFVQEAMTDFLKEQLEIYFIENPLDAQKIAEQVLINKRARENAEKTRLNIKKKLTGSMDISNRVQKFVDCRTRDASRRELYIVEGDSALGSVKLARDSEFQAIMPVRGKILNCLKSDYAKIFKSEVITDLLRVLGCGVEVKDRHAKEMAGFDLSALRWNKVIICTDADVDGFQIRTLILTMLYRLTPTLIQEGYVYIAESPLFEIICKGDTWFAYSNAEKDSVVAKLKGKNCDIQRSKGLGENDPDMMWLTTMNPDTRRLIKVMPEDVEQTATMFDLLLGDDLQGRKNYIASDGHLFLDLADIS</sequence>
<protein>
    <recommendedName>
        <fullName evidence="2">DNA topoisomerase (ATP-hydrolyzing)</fullName>
        <ecNumber evidence="2">5.6.2.2</ecNumber>
    </recommendedName>
</protein>
<dbReference type="GO" id="GO:0006265">
    <property type="term" value="P:DNA topological change"/>
    <property type="evidence" value="ECO:0007669"/>
    <property type="project" value="InterPro"/>
</dbReference>
<dbReference type="GO" id="GO:0005524">
    <property type="term" value="F:ATP binding"/>
    <property type="evidence" value="ECO:0007669"/>
    <property type="project" value="InterPro"/>
</dbReference>
<dbReference type="Proteomes" id="UP000434475">
    <property type="component" value="Unassembled WGS sequence"/>
</dbReference>
<dbReference type="InterPro" id="IPR036890">
    <property type="entry name" value="HATPase_C_sf"/>
</dbReference>
<evidence type="ECO:0000259" key="7">
    <source>
        <dbReference type="PROSITE" id="PS50880"/>
    </source>
</evidence>
<gene>
    <name evidence="8" type="ORF">GKE97_21055</name>
</gene>
<evidence type="ECO:0000256" key="4">
    <source>
        <dbReference type="ARBA" id="ARBA00022842"/>
    </source>
</evidence>
<dbReference type="InterPro" id="IPR006171">
    <property type="entry name" value="TOPRIM_dom"/>
</dbReference>
<keyword evidence="3" id="KW-0479">Metal-binding</keyword>
<organism evidence="8 9">
    <name type="scientific">Flavonifractor plautii</name>
    <name type="common">Fusobacterium plautii</name>
    <dbReference type="NCBI Taxonomy" id="292800"/>
    <lineage>
        <taxon>Bacteria</taxon>
        <taxon>Bacillati</taxon>
        <taxon>Bacillota</taxon>
        <taxon>Clostridia</taxon>
        <taxon>Eubacteriales</taxon>
        <taxon>Oscillospiraceae</taxon>
        <taxon>Flavonifractor</taxon>
    </lineage>
</organism>
<dbReference type="InterPro" id="IPR002288">
    <property type="entry name" value="DNA_gyrase_B_C"/>
</dbReference>